<keyword evidence="4" id="KW-1185">Reference proteome</keyword>
<dbReference type="CDD" id="cd18186">
    <property type="entry name" value="BTB_POZ_ZBTB_KLHL-like"/>
    <property type="match status" value="1"/>
</dbReference>
<dbReference type="InterPro" id="IPR011333">
    <property type="entry name" value="SKP1/BTB/POZ_sf"/>
</dbReference>
<feature type="domain" description="BTB" evidence="2">
    <location>
        <begin position="17"/>
        <end position="84"/>
    </location>
</feature>
<dbReference type="SUPFAM" id="SSF54695">
    <property type="entry name" value="POZ domain"/>
    <property type="match status" value="1"/>
</dbReference>
<dbReference type="EMBL" id="PNEN01000499">
    <property type="protein sequence ID" value="PPJ57231.1"/>
    <property type="molecule type" value="Genomic_DNA"/>
</dbReference>
<dbReference type="OrthoDB" id="3648668at2759"/>
<evidence type="ECO:0000259" key="2">
    <source>
        <dbReference type="PROSITE" id="PS50097"/>
    </source>
</evidence>
<name>A0A2S6CBX5_9PEZI</name>
<dbReference type="Proteomes" id="UP000237631">
    <property type="component" value="Unassembled WGS sequence"/>
</dbReference>
<gene>
    <name evidence="3" type="ORF">CBER1_02786</name>
</gene>
<accession>A0A2S6CBX5</accession>
<proteinExistence type="predicted"/>
<dbReference type="PROSITE" id="PS50097">
    <property type="entry name" value="BTB"/>
    <property type="match status" value="1"/>
</dbReference>
<organism evidence="3 4">
    <name type="scientific">Cercospora berteroae</name>
    <dbReference type="NCBI Taxonomy" id="357750"/>
    <lineage>
        <taxon>Eukaryota</taxon>
        <taxon>Fungi</taxon>
        <taxon>Dikarya</taxon>
        <taxon>Ascomycota</taxon>
        <taxon>Pezizomycotina</taxon>
        <taxon>Dothideomycetes</taxon>
        <taxon>Dothideomycetidae</taxon>
        <taxon>Mycosphaerellales</taxon>
        <taxon>Mycosphaerellaceae</taxon>
        <taxon>Cercospora</taxon>
    </lineage>
</organism>
<evidence type="ECO:0000256" key="1">
    <source>
        <dbReference type="SAM" id="Coils"/>
    </source>
</evidence>
<sequence>MARDKTFSNTYLSADYTDLEIHCDGAIFFAHRAATCARSKVLEAECKAGLTAEGKTIFEHQIFNADTIDCLLQYIYTDDYSLPKSNSEAASGTEAPASPEEDENDMHQLAAHVYVHAAADLYDIAPLKALTAAKFVSATKPVKENERMDFLDLVARIAKHTMPSEQNVLRTKVLQMALQQKKLLLQDRTFVELLFERNDLDDFVPLFVCGTVAGYEEAVSKMRAEYKTDMHSRKLELESVQTAREEAAHARDIALTEATTLRTDRDETRQKLSSKERELEMVRRTREQAIQDRDAARAEVTRLRTDLDGVRQRQEKDSSQLKDARSLLSSATARERRLQEMLDRRVQIFNRIRCCRHCDEEPFRYTLDEEHNARCRECNTRHYAQRT</sequence>
<feature type="coiled-coil region" evidence="1">
    <location>
        <begin position="258"/>
        <end position="313"/>
    </location>
</feature>
<dbReference type="PANTHER" id="PTHR47843">
    <property type="entry name" value="BTB DOMAIN-CONTAINING PROTEIN-RELATED"/>
    <property type="match status" value="1"/>
</dbReference>
<evidence type="ECO:0000313" key="3">
    <source>
        <dbReference type="EMBL" id="PPJ57231.1"/>
    </source>
</evidence>
<comment type="caution">
    <text evidence="3">The sequence shown here is derived from an EMBL/GenBank/DDBJ whole genome shotgun (WGS) entry which is preliminary data.</text>
</comment>
<dbReference type="PANTHER" id="PTHR47843:SF5">
    <property type="entry name" value="BTB_POZ DOMAIN PROTEIN"/>
    <property type="match status" value="1"/>
</dbReference>
<dbReference type="AlphaFoldDB" id="A0A2S6CBX5"/>
<dbReference type="STRING" id="357750.A0A2S6CBX5"/>
<reference evidence="4" key="1">
    <citation type="journal article" date="2017" name="bioRxiv">
        <title>Conservation of a gene cluster reveals novel cercosporin biosynthetic mechanisms and extends production to the genus Colletotrichum.</title>
        <authorList>
            <person name="de Jonge R."/>
            <person name="Ebert M.K."/>
            <person name="Huitt-Roehl C.R."/>
            <person name="Pal P."/>
            <person name="Suttle J.C."/>
            <person name="Spanner R.E."/>
            <person name="Neubauer J.D."/>
            <person name="Jurick W.M.II."/>
            <person name="Stott K.A."/>
            <person name="Secor G.A."/>
            <person name="Thomma B.P.H.J."/>
            <person name="Van de Peer Y."/>
            <person name="Townsend C.A."/>
            <person name="Bolton M.D."/>
        </authorList>
    </citation>
    <scope>NUCLEOTIDE SEQUENCE [LARGE SCALE GENOMIC DNA]</scope>
    <source>
        <strain evidence="4">CBS538.71</strain>
    </source>
</reference>
<dbReference type="Pfam" id="PF00651">
    <property type="entry name" value="BTB"/>
    <property type="match status" value="1"/>
</dbReference>
<protein>
    <recommendedName>
        <fullName evidence="2">BTB domain-containing protein</fullName>
    </recommendedName>
</protein>
<evidence type="ECO:0000313" key="4">
    <source>
        <dbReference type="Proteomes" id="UP000237631"/>
    </source>
</evidence>
<dbReference type="InterPro" id="IPR000210">
    <property type="entry name" value="BTB/POZ_dom"/>
</dbReference>
<dbReference type="Gene3D" id="3.30.710.10">
    <property type="entry name" value="Potassium Channel Kv1.1, Chain A"/>
    <property type="match status" value="1"/>
</dbReference>
<keyword evidence="1" id="KW-0175">Coiled coil</keyword>